<protein>
    <submittedName>
        <fullName evidence="1">Uncharacterized protein</fullName>
    </submittedName>
</protein>
<dbReference type="OrthoDB" id="542013at2759"/>
<reference evidence="1 2" key="1">
    <citation type="submission" date="2019-04" db="EMBL/GenBank/DDBJ databases">
        <title>Friends and foes A comparative genomics study of 23 Aspergillus species from section Flavi.</title>
        <authorList>
            <consortium name="DOE Joint Genome Institute"/>
            <person name="Kjaerbolling I."/>
            <person name="Vesth T."/>
            <person name="Frisvad J.C."/>
            <person name="Nybo J.L."/>
            <person name="Theobald S."/>
            <person name="Kildgaard S."/>
            <person name="Isbrandt T."/>
            <person name="Kuo A."/>
            <person name="Sato A."/>
            <person name="Lyhne E.K."/>
            <person name="Kogle M.E."/>
            <person name="Wiebenga A."/>
            <person name="Kun R.S."/>
            <person name="Lubbers R.J."/>
            <person name="Makela M.R."/>
            <person name="Barry K."/>
            <person name="Chovatia M."/>
            <person name="Clum A."/>
            <person name="Daum C."/>
            <person name="Haridas S."/>
            <person name="He G."/>
            <person name="LaButti K."/>
            <person name="Lipzen A."/>
            <person name="Mondo S."/>
            <person name="Riley R."/>
            <person name="Salamov A."/>
            <person name="Simmons B.A."/>
            <person name="Magnuson J.K."/>
            <person name="Henrissat B."/>
            <person name="Mortensen U.H."/>
            <person name="Larsen T.O."/>
            <person name="Devries R.P."/>
            <person name="Grigoriev I.V."/>
            <person name="Machida M."/>
            <person name="Baker S.E."/>
            <person name="Andersen M.R."/>
        </authorList>
    </citation>
    <scope>NUCLEOTIDE SEQUENCE [LARGE SCALE GENOMIC DNA]</scope>
    <source>
        <strain evidence="1 2">CBS 151.66</strain>
    </source>
</reference>
<proteinExistence type="predicted"/>
<organism evidence="1 2">
    <name type="scientific">Aspergillus leporis</name>
    <dbReference type="NCBI Taxonomy" id="41062"/>
    <lineage>
        <taxon>Eukaryota</taxon>
        <taxon>Fungi</taxon>
        <taxon>Dikarya</taxon>
        <taxon>Ascomycota</taxon>
        <taxon>Pezizomycotina</taxon>
        <taxon>Eurotiomycetes</taxon>
        <taxon>Eurotiomycetidae</taxon>
        <taxon>Eurotiales</taxon>
        <taxon>Aspergillaceae</taxon>
        <taxon>Aspergillus</taxon>
        <taxon>Aspergillus subgen. Circumdati</taxon>
    </lineage>
</organism>
<evidence type="ECO:0000313" key="1">
    <source>
        <dbReference type="EMBL" id="KAB8075113.1"/>
    </source>
</evidence>
<keyword evidence="2" id="KW-1185">Reference proteome</keyword>
<accession>A0A5N5X2T4</accession>
<gene>
    <name evidence="1" type="ORF">BDV29DRAFT_156003</name>
</gene>
<dbReference type="Proteomes" id="UP000326565">
    <property type="component" value="Unassembled WGS sequence"/>
</dbReference>
<dbReference type="Gene3D" id="3.40.50.720">
    <property type="entry name" value="NAD(P)-binding Rossmann-like Domain"/>
    <property type="match status" value="1"/>
</dbReference>
<dbReference type="AlphaFoldDB" id="A0A5N5X2T4"/>
<name>A0A5N5X2T4_9EURO</name>
<dbReference type="EMBL" id="ML732199">
    <property type="protein sequence ID" value="KAB8075113.1"/>
    <property type="molecule type" value="Genomic_DNA"/>
</dbReference>
<sequence>MAAIVEENFRTCSTRHEEVIQVNYLATFFLTILMLPLCKAKAPLGSSPSRLTKTAIASIVQRSRSATLGTVERYWSSNMRGSLVLSSDALVLNTDDVIVNPVEPEMRITTQLHRGAQGAAGAFLESFKALCGRRPEDGTWTYIDAAVVKERESHGCFCLG</sequence>
<evidence type="ECO:0000313" key="2">
    <source>
        <dbReference type="Proteomes" id="UP000326565"/>
    </source>
</evidence>